<protein>
    <submittedName>
        <fullName evidence="3">Uncharacterized protein LOC110291264</fullName>
    </submittedName>
</protein>
<sequence length="114" mass="12802">MESEDRDRQNERTLVWLLSTTGVGLRVPEKFGRLGAAAPQATSIPRRSRVPTSNGRSPLTCLRCEIRTVRSAWASGRWRGLGWARLDWGSVPRPASLRRQWGGAAPHPETSRER</sequence>
<dbReference type="AlphaFoldDB" id="A0A6P5PET6"/>
<dbReference type="Proteomes" id="UP000515126">
    <property type="component" value="Chromosome 1"/>
</dbReference>
<proteinExistence type="predicted"/>
<dbReference type="KEGG" id="mcal:110291264"/>
<dbReference type="RefSeq" id="XP_021013969.1">
    <property type="nucleotide sequence ID" value="XM_021158310.2"/>
</dbReference>
<evidence type="ECO:0000313" key="3">
    <source>
        <dbReference type="RefSeq" id="XP_021013969.1"/>
    </source>
</evidence>
<feature type="region of interest" description="Disordered" evidence="1">
    <location>
        <begin position="93"/>
        <end position="114"/>
    </location>
</feature>
<evidence type="ECO:0000256" key="1">
    <source>
        <dbReference type="SAM" id="MobiDB-lite"/>
    </source>
</evidence>
<keyword evidence="2" id="KW-1185">Reference proteome</keyword>
<evidence type="ECO:0000313" key="2">
    <source>
        <dbReference type="Proteomes" id="UP000515126"/>
    </source>
</evidence>
<organism evidence="2 3">
    <name type="scientific">Mus caroli</name>
    <name type="common">Ryukyu mouse</name>
    <name type="synonym">Ricefield mouse</name>
    <dbReference type="NCBI Taxonomy" id="10089"/>
    <lineage>
        <taxon>Eukaryota</taxon>
        <taxon>Metazoa</taxon>
        <taxon>Chordata</taxon>
        <taxon>Craniata</taxon>
        <taxon>Vertebrata</taxon>
        <taxon>Euteleostomi</taxon>
        <taxon>Mammalia</taxon>
        <taxon>Eutheria</taxon>
        <taxon>Euarchontoglires</taxon>
        <taxon>Glires</taxon>
        <taxon>Rodentia</taxon>
        <taxon>Myomorpha</taxon>
        <taxon>Muroidea</taxon>
        <taxon>Muridae</taxon>
        <taxon>Murinae</taxon>
        <taxon>Mus</taxon>
        <taxon>Mus</taxon>
    </lineage>
</organism>
<name>A0A6P5PET6_MUSCR</name>
<gene>
    <name evidence="3" type="primary">LOC110291264</name>
</gene>
<accession>A0A6P5PET6</accession>
<reference evidence="3" key="1">
    <citation type="submission" date="2025-08" db="UniProtKB">
        <authorList>
            <consortium name="RefSeq"/>
        </authorList>
    </citation>
    <scope>IDENTIFICATION</scope>
</reference>
<dbReference type="GeneID" id="110291264"/>